<evidence type="ECO:0000313" key="1">
    <source>
        <dbReference type="Ensembl" id="ENSCHIP00010035009.1"/>
    </source>
</evidence>
<accession>A0A8C2RWV6</accession>
<protein>
    <submittedName>
        <fullName evidence="1">Uncharacterized protein</fullName>
    </submittedName>
</protein>
<sequence length="121" mass="13349">MGDFTCASVSILSFPSPHHSNGSSFFCFQGDNDGERKHQKLLESISSLNGKDRQKLADRSEASLKVSEFSVSSEGKLTKETVCMDLVEFQKHNGLLPLGALFPAIFDVVSESYHTYLPMSE</sequence>
<proteinExistence type="predicted"/>
<dbReference type="AlphaFoldDB" id="A0A8C2RWV6"/>
<reference evidence="1" key="1">
    <citation type="submission" date="2025-08" db="UniProtKB">
        <authorList>
            <consortium name="Ensembl"/>
        </authorList>
    </citation>
    <scope>IDENTIFICATION</scope>
</reference>
<name>A0A8C2RWV6_CAPHI</name>
<organism evidence="1">
    <name type="scientific">Capra hircus</name>
    <name type="common">Goat</name>
    <dbReference type="NCBI Taxonomy" id="9925"/>
    <lineage>
        <taxon>Eukaryota</taxon>
        <taxon>Metazoa</taxon>
        <taxon>Chordata</taxon>
        <taxon>Craniata</taxon>
        <taxon>Vertebrata</taxon>
        <taxon>Euteleostomi</taxon>
        <taxon>Mammalia</taxon>
        <taxon>Eutheria</taxon>
        <taxon>Laurasiatheria</taxon>
        <taxon>Artiodactyla</taxon>
        <taxon>Ruminantia</taxon>
        <taxon>Pecora</taxon>
        <taxon>Bovidae</taxon>
        <taxon>Caprinae</taxon>
        <taxon>Capra</taxon>
    </lineage>
</organism>
<dbReference type="Ensembl" id="ENSCHIT00010049238.1">
    <property type="protein sequence ID" value="ENSCHIP00010035009.1"/>
    <property type="gene ID" value="ENSCHIG00010026088.1"/>
</dbReference>